<reference evidence="1" key="1">
    <citation type="submission" date="2023-06" db="EMBL/GenBank/DDBJ databases">
        <authorList>
            <consortium name="Lawrence Berkeley National Laboratory"/>
            <person name="Ahrendt S."/>
            <person name="Sahu N."/>
            <person name="Indic B."/>
            <person name="Wong-Bajracharya J."/>
            <person name="Merenyi Z."/>
            <person name="Ke H.-M."/>
            <person name="Monk M."/>
            <person name="Kocsube S."/>
            <person name="Drula E."/>
            <person name="Lipzen A."/>
            <person name="Balint B."/>
            <person name="Henrissat B."/>
            <person name="Andreopoulos B."/>
            <person name="Martin F.M."/>
            <person name="Harder C.B."/>
            <person name="Rigling D."/>
            <person name="Ford K.L."/>
            <person name="Foster G.D."/>
            <person name="Pangilinan J."/>
            <person name="Papanicolaou A."/>
            <person name="Barry K."/>
            <person name="LaButti K."/>
            <person name="Viragh M."/>
            <person name="Koriabine M."/>
            <person name="Yan M."/>
            <person name="Riley R."/>
            <person name="Champramary S."/>
            <person name="Plett K.L."/>
            <person name="Tsai I.J."/>
            <person name="Slot J."/>
            <person name="Sipos G."/>
            <person name="Plett J."/>
            <person name="Nagy L.G."/>
            <person name="Grigoriev I.V."/>
        </authorList>
    </citation>
    <scope>NUCLEOTIDE SEQUENCE</scope>
    <source>
        <strain evidence="1">CCBAS 213</strain>
    </source>
</reference>
<organism evidence="1 2">
    <name type="scientific">Armillaria tabescens</name>
    <name type="common">Ringless honey mushroom</name>
    <name type="synonym">Agaricus tabescens</name>
    <dbReference type="NCBI Taxonomy" id="1929756"/>
    <lineage>
        <taxon>Eukaryota</taxon>
        <taxon>Fungi</taxon>
        <taxon>Dikarya</taxon>
        <taxon>Basidiomycota</taxon>
        <taxon>Agaricomycotina</taxon>
        <taxon>Agaricomycetes</taxon>
        <taxon>Agaricomycetidae</taxon>
        <taxon>Agaricales</taxon>
        <taxon>Marasmiineae</taxon>
        <taxon>Physalacriaceae</taxon>
        <taxon>Desarmillaria</taxon>
    </lineage>
</organism>
<keyword evidence="2" id="KW-1185">Reference proteome</keyword>
<dbReference type="RefSeq" id="XP_060324850.1">
    <property type="nucleotide sequence ID" value="XM_060479787.1"/>
</dbReference>
<evidence type="ECO:0000313" key="1">
    <source>
        <dbReference type="EMBL" id="KAK0443883.1"/>
    </source>
</evidence>
<dbReference type="AlphaFoldDB" id="A0AA39MRT2"/>
<comment type="caution">
    <text evidence="1">The sequence shown here is derived from an EMBL/GenBank/DDBJ whole genome shotgun (WGS) entry which is preliminary data.</text>
</comment>
<evidence type="ECO:0000313" key="2">
    <source>
        <dbReference type="Proteomes" id="UP001175211"/>
    </source>
</evidence>
<gene>
    <name evidence="1" type="ORF">EV420DRAFT_1723100</name>
</gene>
<sequence length="285" mass="33347">MSGGCVEKRVKPTKAGSISRHRWHHSVRSVPVFPLEIIELIICEAWNLLLSTKAREAFRRASMHVSHAWMATFMRVSLADLRITNYNYFVYVWWFLRGGNSIACKHLDIQSYLGNCCRSITFYSTLATTVADITLRHVHLKYNNRLSLDPYDHWYRFHYFPTTVTDLEITHIFDDDFRDFPESMFVDFWARHIRPHDEMLLLEKPWRLPHVRRLTVRGGHVPLVLTIASRAEGLEEITTDVDSEQVIKGLQHLDLSHLRVARCSPPVQGVESQVVTLERRLKKRL</sequence>
<accession>A0AA39MRT2</accession>
<dbReference type="EMBL" id="JAUEPS010000056">
    <property type="protein sequence ID" value="KAK0443883.1"/>
    <property type="molecule type" value="Genomic_DNA"/>
</dbReference>
<dbReference type="GeneID" id="85363335"/>
<protein>
    <submittedName>
        <fullName evidence="1">Uncharacterized protein</fullName>
    </submittedName>
</protein>
<dbReference type="Proteomes" id="UP001175211">
    <property type="component" value="Unassembled WGS sequence"/>
</dbReference>
<name>A0AA39MRT2_ARMTA</name>
<proteinExistence type="predicted"/>